<evidence type="ECO:0000313" key="1">
    <source>
        <dbReference type="EMBL" id="GIY99475.1"/>
    </source>
</evidence>
<organism evidence="1 2">
    <name type="scientific">Caerostris extrusa</name>
    <name type="common">Bark spider</name>
    <name type="synonym">Caerostris bankana</name>
    <dbReference type="NCBI Taxonomy" id="172846"/>
    <lineage>
        <taxon>Eukaryota</taxon>
        <taxon>Metazoa</taxon>
        <taxon>Ecdysozoa</taxon>
        <taxon>Arthropoda</taxon>
        <taxon>Chelicerata</taxon>
        <taxon>Arachnida</taxon>
        <taxon>Araneae</taxon>
        <taxon>Araneomorphae</taxon>
        <taxon>Entelegynae</taxon>
        <taxon>Araneoidea</taxon>
        <taxon>Araneidae</taxon>
        <taxon>Caerostris</taxon>
    </lineage>
</organism>
<comment type="caution">
    <text evidence="1">The sequence shown here is derived from an EMBL/GenBank/DDBJ whole genome shotgun (WGS) entry which is preliminary data.</text>
</comment>
<sequence length="89" mass="10780">MPFSEQFARSKFWHRLRDFHYNDRRSISLLGFLNTLFLELQAAVEVMTRRMWLFGSQRNEWTTITDSLENQRGSIYFTPRPVIRCISFD</sequence>
<gene>
    <name evidence="1" type="ORF">CEXT_626031</name>
</gene>
<keyword evidence="2" id="KW-1185">Reference proteome</keyword>
<accession>A0AAV4XWD7</accession>
<dbReference type="EMBL" id="BPLR01018423">
    <property type="protein sequence ID" value="GIY99475.1"/>
    <property type="molecule type" value="Genomic_DNA"/>
</dbReference>
<reference evidence="1 2" key="1">
    <citation type="submission" date="2021-06" db="EMBL/GenBank/DDBJ databases">
        <title>Caerostris extrusa draft genome.</title>
        <authorList>
            <person name="Kono N."/>
            <person name="Arakawa K."/>
        </authorList>
    </citation>
    <scope>NUCLEOTIDE SEQUENCE [LARGE SCALE GENOMIC DNA]</scope>
</reference>
<name>A0AAV4XWD7_CAEEX</name>
<protein>
    <submittedName>
        <fullName evidence="1">Uncharacterized protein</fullName>
    </submittedName>
</protein>
<dbReference type="AlphaFoldDB" id="A0AAV4XWD7"/>
<dbReference type="Proteomes" id="UP001054945">
    <property type="component" value="Unassembled WGS sequence"/>
</dbReference>
<evidence type="ECO:0000313" key="2">
    <source>
        <dbReference type="Proteomes" id="UP001054945"/>
    </source>
</evidence>
<proteinExistence type="predicted"/>